<dbReference type="Gene3D" id="3.40.50.1820">
    <property type="entry name" value="alpha/beta hydrolase"/>
    <property type="match status" value="1"/>
</dbReference>
<dbReference type="PANTHER" id="PTHR11614">
    <property type="entry name" value="PHOSPHOLIPASE-RELATED"/>
    <property type="match status" value="1"/>
</dbReference>
<evidence type="ECO:0000313" key="2">
    <source>
        <dbReference type="EMBL" id="OBJ35972.1"/>
    </source>
</evidence>
<dbReference type="OrthoDB" id="9806902at2"/>
<dbReference type="Proteomes" id="UP000093898">
    <property type="component" value="Unassembled WGS sequence"/>
</dbReference>
<evidence type="ECO:0000313" key="3">
    <source>
        <dbReference type="Proteomes" id="UP000093898"/>
    </source>
</evidence>
<proteinExistence type="predicted"/>
<protein>
    <submittedName>
        <fullName evidence="2">Lysophospholipase</fullName>
    </submittedName>
</protein>
<comment type="caution">
    <text evidence="2">The sequence shown here is derived from an EMBL/GenBank/DDBJ whole genome shotgun (WGS) entry which is preliminary data.</text>
</comment>
<dbReference type="AlphaFoldDB" id="A0A1A3GIV2"/>
<dbReference type="InterPro" id="IPR051044">
    <property type="entry name" value="MAG_DAG_Lipase"/>
</dbReference>
<evidence type="ECO:0000259" key="1">
    <source>
        <dbReference type="Pfam" id="PF12146"/>
    </source>
</evidence>
<dbReference type="STRING" id="56689.GCA_001291445_04603"/>
<sequence length="270" mass="28952">MPFFDGAAGRIFYRHWTFTENPAAAVVFLHGFGEHSGLYHRFAAELGRHGVDLWALDQPGHGLSDGTRGDVGDFTDVVSNARALTALAVQQGPDVPLVIAGHSLGSVGALLTALEDTNRYRAVVVSGAALDPLPWLNEADSAQPFELELDALSADPTYRDELVNDPLAFTGADVVGLLSRLFPPAWRRLEAGLPELRLPILAVHGEHDTIAPPTAILGWRDRLPRLRVEVIEGAAHDVLNEVAHRRVADLIAAHAIAQHAPGAIDAEVPA</sequence>
<accession>A0A1A3GIV2</accession>
<dbReference type="InterPro" id="IPR022742">
    <property type="entry name" value="Hydrolase_4"/>
</dbReference>
<dbReference type="RefSeq" id="WP_064986420.1">
    <property type="nucleotide sequence ID" value="NZ_LZLC01000255.1"/>
</dbReference>
<reference evidence="2 3" key="1">
    <citation type="submission" date="2016-06" db="EMBL/GenBank/DDBJ databases">
        <authorList>
            <person name="Kjaerup R.B."/>
            <person name="Dalgaard T.S."/>
            <person name="Juul-Madsen H.R."/>
        </authorList>
    </citation>
    <scope>NUCLEOTIDE SEQUENCE [LARGE SCALE GENOMIC DNA]</scope>
    <source>
        <strain evidence="2 3">1127319.6</strain>
    </source>
</reference>
<feature type="domain" description="Serine aminopeptidase S33" evidence="1">
    <location>
        <begin position="21"/>
        <end position="241"/>
    </location>
</feature>
<dbReference type="InterPro" id="IPR029058">
    <property type="entry name" value="AB_hydrolase_fold"/>
</dbReference>
<gene>
    <name evidence="2" type="ORF">A5630_08645</name>
</gene>
<name>A0A1A3GIV2_MYCMU</name>
<dbReference type="SUPFAM" id="SSF53474">
    <property type="entry name" value="alpha/beta-Hydrolases"/>
    <property type="match status" value="1"/>
</dbReference>
<dbReference type="Pfam" id="PF12146">
    <property type="entry name" value="Hydrolase_4"/>
    <property type="match status" value="1"/>
</dbReference>
<dbReference type="EMBL" id="LZLC01000255">
    <property type="protein sequence ID" value="OBJ35972.1"/>
    <property type="molecule type" value="Genomic_DNA"/>
</dbReference>
<organism evidence="2 3">
    <name type="scientific">Mycolicibacterium mucogenicum</name>
    <name type="common">Mycobacterium mucogenicum</name>
    <dbReference type="NCBI Taxonomy" id="56689"/>
    <lineage>
        <taxon>Bacteria</taxon>
        <taxon>Bacillati</taxon>
        <taxon>Actinomycetota</taxon>
        <taxon>Actinomycetes</taxon>
        <taxon>Mycobacteriales</taxon>
        <taxon>Mycobacteriaceae</taxon>
        <taxon>Mycolicibacterium</taxon>
    </lineage>
</organism>